<dbReference type="Proteomes" id="UP000224080">
    <property type="component" value="Unassembled WGS sequence"/>
</dbReference>
<keyword evidence="2 3" id="KW-0040">ANK repeat</keyword>
<keyword evidence="5" id="KW-1185">Reference proteome</keyword>
<organism evidence="4 5">
    <name type="scientific">Blastomyces parvus</name>
    <dbReference type="NCBI Taxonomy" id="2060905"/>
    <lineage>
        <taxon>Eukaryota</taxon>
        <taxon>Fungi</taxon>
        <taxon>Dikarya</taxon>
        <taxon>Ascomycota</taxon>
        <taxon>Pezizomycotina</taxon>
        <taxon>Eurotiomycetes</taxon>
        <taxon>Eurotiomycetidae</taxon>
        <taxon>Onygenales</taxon>
        <taxon>Ajellomycetaceae</taxon>
        <taxon>Blastomyces</taxon>
    </lineage>
</organism>
<dbReference type="OrthoDB" id="341259at2759"/>
<dbReference type="PROSITE" id="PS50088">
    <property type="entry name" value="ANK_REPEAT"/>
    <property type="match status" value="4"/>
</dbReference>
<dbReference type="AlphaFoldDB" id="A0A2B7WVK9"/>
<dbReference type="InterPro" id="IPR036770">
    <property type="entry name" value="Ankyrin_rpt-contain_sf"/>
</dbReference>
<dbReference type="Pfam" id="PF12796">
    <property type="entry name" value="Ank_2"/>
    <property type="match status" value="2"/>
</dbReference>
<keyword evidence="1" id="KW-0677">Repeat</keyword>
<name>A0A2B7WVK9_9EURO</name>
<proteinExistence type="predicted"/>
<gene>
    <name evidence="4" type="ORF">GX51_05747</name>
</gene>
<dbReference type="PROSITE" id="PS50297">
    <property type="entry name" value="ANK_REP_REGION"/>
    <property type="match status" value="3"/>
</dbReference>
<evidence type="ECO:0000313" key="5">
    <source>
        <dbReference type="Proteomes" id="UP000224080"/>
    </source>
</evidence>
<dbReference type="Pfam" id="PF00023">
    <property type="entry name" value="Ank"/>
    <property type="match status" value="1"/>
</dbReference>
<dbReference type="SUPFAM" id="SSF48403">
    <property type="entry name" value="Ankyrin repeat"/>
    <property type="match status" value="1"/>
</dbReference>
<accession>A0A2B7WVK9</accession>
<evidence type="ECO:0000256" key="2">
    <source>
        <dbReference type="ARBA" id="ARBA00023043"/>
    </source>
</evidence>
<dbReference type="PANTHER" id="PTHR24173">
    <property type="entry name" value="ANKYRIN REPEAT CONTAINING"/>
    <property type="match status" value="1"/>
</dbReference>
<protein>
    <submittedName>
        <fullName evidence="4">Uncharacterized protein</fullName>
    </submittedName>
</protein>
<feature type="repeat" description="ANK" evidence="3">
    <location>
        <begin position="96"/>
        <end position="128"/>
    </location>
</feature>
<dbReference type="EMBL" id="PDNC01000084">
    <property type="protein sequence ID" value="PGH00532.1"/>
    <property type="molecule type" value="Genomic_DNA"/>
</dbReference>
<sequence length="404" mass="44016">MSLRDAIKSGNTAQVKHLLASGAGVDLPDSDGYIPLEVAIACTNLEMVMVLLHEGAEVNAITPRGSMLYEAVTHDDTQIVMTLLNYGADVNATSRHHSNSLHRAVLKNNLDVVCALLDNGADVNSHHLGETPFQHALRLGRTDVMLLLMQRHADITLPWNTNDDESLYFDPVDHSGFDPVDRPGSTPLHTAAARGDISAVIGLLLDGVDVLSKTPKGETALEIALSQRHPSVVRILLERNWPSFDTKGPILLDTVVRQLFKHRWIDNFSHGNQILDHNLPKLGGNFHQPRCAHRILASAGNLKTSAGDQGFETPFSSPADSDFAEHSSKLDGLELEVAYLCGLGGVLPLGIDDPGSCGFVEIREEIGGVLYGRPFSRPEIYNLLNYCTNVAARVIYAARRLQHS</sequence>
<evidence type="ECO:0000256" key="1">
    <source>
        <dbReference type="ARBA" id="ARBA00022737"/>
    </source>
</evidence>
<evidence type="ECO:0000313" key="4">
    <source>
        <dbReference type="EMBL" id="PGH00532.1"/>
    </source>
</evidence>
<dbReference type="InterPro" id="IPR002110">
    <property type="entry name" value="Ankyrin_rpt"/>
</dbReference>
<reference evidence="4 5" key="1">
    <citation type="submission" date="2017-10" db="EMBL/GenBank/DDBJ databases">
        <title>Comparative genomics in systemic dimorphic fungi from Ajellomycetaceae.</title>
        <authorList>
            <person name="Munoz J.F."/>
            <person name="Mcewen J.G."/>
            <person name="Clay O.K."/>
            <person name="Cuomo C.A."/>
        </authorList>
    </citation>
    <scope>NUCLEOTIDE SEQUENCE [LARGE SCALE GENOMIC DNA]</scope>
    <source>
        <strain evidence="4 5">UAMH130</strain>
    </source>
</reference>
<feature type="repeat" description="ANK" evidence="3">
    <location>
        <begin position="183"/>
        <end position="215"/>
    </location>
</feature>
<feature type="repeat" description="ANK" evidence="3">
    <location>
        <begin position="31"/>
        <end position="63"/>
    </location>
</feature>
<dbReference type="PANTHER" id="PTHR24173:SF83">
    <property type="entry name" value="SOCS BOX DOMAIN-CONTAINING PROTEIN"/>
    <property type="match status" value="1"/>
</dbReference>
<dbReference type="SMART" id="SM00248">
    <property type="entry name" value="ANK"/>
    <property type="match status" value="6"/>
</dbReference>
<dbReference type="STRING" id="2060905.A0A2B7WVK9"/>
<feature type="repeat" description="ANK" evidence="3">
    <location>
        <begin position="63"/>
        <end position="95"/>
    </location>
</feature>
<comment type="caution">
    <text evidence="4">The sequence shown here is derived from an EMBL/GenBank/DDBJ whole genome shotgun (WGS) entry which is preliminary data.</text>
</comment>
<evidence type="ECO:0000256" key="3">
    <source>
        <dbReference type="PROSITE-ProRule" id="PRU00023"/>
    </source>
</evidence>
<dbReference type="Gene3D" id="1.25.40.20">
    <property type="entry name" value="Ankyrin repeat-containing domain"/>
    <property type="match status" value="1"/>
</dbReference>